<evidence type="ECO:0000256" key="4">
    <source>
        <dbReference type="SAM" id="MobiDB-lite"/>
    </source>
</evidence>
<keyword evidence="2" id="KW-0677">Repeat</keyword>
<dbReference type="InterPro" id="IPR015943">
    <property type="entry name" value="WD40/YVTN_repeat-like_dom_sf"/>
</dbReference>
<dbReference type="PROSITE" id="PS50082">
    <property type="entry name" value="WD_REPEATS_2"/>
    <property type="match status" value="1"/>
</dbReference>
<gene>
    <name evidence="5" type="ORF">WJX73_004345</name>
</gene>
<proteinExistence type="predicted"/>
<evidence type="ECO:0000313" key="5">
    <source>
        <dbReference type="EMBL" id="KAK9808084.1"/>
    </source>
</evidence>
<evidence type="ECO:0000313" key="6">
    <source>
        <dbReference type="Proteomes" id="UP001465755"/>
    </source>
</evidence>
<dbReference type="Gene3D" id="2.130.10.10">
    <property type="entry name" value="YVTN repeat-like/Quinoprotein amine dehydrogenase"/>
    <property type="match status" value="1"/>
</dbReference>
<dbReference type="EMBL" id="JALJOQ010000027">
    <property type="protein sequence ID" value="KAK9808084.1"/>
    <property type="molecule type" value="Genomic_DNA"/>
</dbReference>
<name>A0AAW1PJ25_9CHLO</name>
<dbReference type="Pfam" id="PF00400">
    <property type="entry name" value="WD40"/>
    <property type="match status" value="1"/>
</dbReference>
<dbReference type="InterPro" id="IPR036322">
    <property type="entry name" value="WD40_repeat_dom_sf"/>
</dbReference>
<evidence type="ECO:0000256" key="3">
    <source>
        <dbReference type="PROSITE-ProRule" id="PRU00221"/>
    </source>
</evidence>
<dbReference type="PANTHER" id="PTHR19848:SF7">
    <property type="entry name" value="F-BOX AND WD-40 DOMAIN PROTEIN 7"/>
    <property type="match status" value="1"/>
</dbReference>
<keyword evidence="6" id="KW-1185">Reference proteome</keyword>
<accession>A0AAW1PJ25</accession>
<dbReference type="SMART" id="SM00320">
    <property type="entry name" value="WD40"/>
    <property type="match status" value="5"/>
</dbReference>
<keyword evidence="1 3" id="KW-0853">WD repeat</keyword>
<evidence type="ECO:0000256" key="1">
    <source>
        <dbReference type="ARBA" id="ARBA00022574"/>
    </source>
</evidence>
<evidence type="ECO:0000256" key="2">
    <source>
        <dbReference type="ARBA" id="ARBA00022737"/>
    </source>
</evidence>
<protein>
    <submittedName>
        <fullName evidence="5">Uncharacterized protein</fullName>
    </submittedName>
</protein>
<feature type="region of interest" description="Disordered" evidence="4">
    <location>
        <begin position="1"/>
        <end position="41"/>
    </location>
</feature>
<dbReference type="InterPro" id="IPR001680">
    <property type="entry name" value="WD40_rpt"/>
</dbReference>
<dbReference type="AlphaFoldDB" id="A0AAW1PJ25"/>
<dbReference type="SUPFAM" id="SSF50978">
    <property type="entry name" value="WD40 repeat-like"/>
    <property type="match status" value="1"/>
</dbReference>
<dbReference type="Proteomes" id="UP001465755">
    <property type="component" value="Unassembled WGS sequence"/>
</dbReference>
<dbReference type="PANTHER" id="PTHR19848">
    <property type="entry name" value="WD40 REPEAT PROTEIN"/>
    <property type="match status" value="1"/>
</dbReference>
<feature type="repeat" description="WD" evidence="3">
    <location>
        <begin position="107"/>
        <end position="139"/>
    </location>
</feature>
<sequence>MKQGKGKQGQLPQTRRERPPWQALCEPDAKPGPQQAYGAAQSHVLNDDYMERFEKGFAELAGLSGTPARPEPPQRTAYLPEGHVISGAMDSKLCFWRKGSVRSDTLKGGHSGPISALAHLASAGGVLSASYDKTLRWWECSGGTALPRCTAELTGHTAPVLQLCSDGASSAASGDRGGGLVAWDLQTGTARLQIKGAHAGHVTALCMGTTATAWDCISGGQDGMLVAWDFRSKASIWRAAAHVNQAGKGAVGNVVDLGTSIGTAGADGTVSLWQPQSGAAKPVASIRLPDFPYCLTAADSVMFCGCGDGFILAISEAGGKELYRLKGNAAAVRTLDVMGSSLVAAGDDGSAVTFSFGV</sequence>
<organism evidence="5 6">
    <name type="scientific">Symbiochloris irregularis</name>
    <dbReference type="NCBI Taxonomy" id="706552"/>
    <lineage>
        <taxon>Eukaryota</taxon>
        <taxon>Viridiplantae</taxon>
        <taxon>Chlorophyta</taxon>
        <taxon>core chlorophytes</taxon>
        <taxon>Trebouxiophyceae</taxon>
        <taxon>Trebouxiales</taxon>
        <taxon>Trebouxiaceae</taxon>
        <taxon>Symbiochloris</taxon>
    </lineage>
</organism>
<comment type="caution">
    <text evidence="5">The sequence shown here is derived from an EMBL/GenBank/DDBJ whole genome shotgun (WGS) entry which is preliminary data.</text>
</comment>
<reference evidence="5 6" key="1">
    <citation type="journal article" date="2024" name="Nat. Commun.">
        <title>Phylogenomics reveals the evolutionary origins of lichenization in chlorophyte algae.</title>
        <authorList>
            <person name="Puginier C."/>
            <person name="Libourel C."/>
            <person name="Otte J."/>
            <person name="Skaloud P."/>
            <person name="Haon M."/>
            <person name="Grisel S."/>
            <person name="Petersen M."/>
            <person name="Berrin J.G."/>
            <person name="Delaux P.M."/>
            <person name="Dal Grande F."/>
            <person name="Keller J."/>
        </authorList>
    </citation>
    <scope>NUCLEOTIDE SEQUENCE [LARGE SCALE GENOMIC DNA]</scope>
    <source>
        <strain evidence="5 6">SAG 2036</strain>
    </source>
</reference>